<protein>
    <submittedName>
        <fullName evidence="9">Neurotransmitter-gated ion-channel ligand-binding domain-containing protein</fullName>
    </submittedName>
</protein>
<dbReference type="Gene3D" id="1.20.58.390">
    <property type="entry name" value="Neurotransmitter-gated ion-channel transmembrane domain"/>
    <property type="match status" value="1"/>
</dbReference>
<evidence type="ECO:0000256" key="2">
    <source>
        <dbReference type="ARBA" id="ARBA00022692"/>
    </source>
</evidence>
<feature type="domain" description="Neurotransmitter-gated ion-channel transmembrane" evidence="7">
    <location>
        <begin position="197"/>
        <end position="304"/>
    </location>
</feature>
<reference evidence="9" key="1">
    <citation type="submission" date="2022-11" db="UniProtKB">
        <authorList>
            <consortium name="WormBaseParasite"/>
        </authorList>
    </citation>
    <scope>IDENTIFICATION</scope>
</reference>
<keyword evidence="2 5" id="KW-0812">Transmembrane</keyword>
<dbReference type="PROSITE" id="PS00236">
    <property type="entry name" value="NEUROTR_ION_CHANNEL"/>
    <property type="match status" value="1"/>
</dbReference>
<dbReference type="CDD" id="cd19051">
    <property type="entry name" value="LGIC_TM_cation"/>
    <property type="match status" value="1"/>
</dbReference>
<dbReference type="InterPro" id="IPR006201">
    <property type="entry name" value="Neur_channel"/>
</dbReference>
<name>A0A914WQQ8_9BILA</name>
<evidence type="ECO:0000256" key="3">
    <source>
        <dbReference type="ARBA" id="ARBA00022989"/>
    </source>
</evidence>
<sequence>MWFMDIINANPAQQSFDFAMDYGQTWKDEHLQWDPADFGGVDHIRVPEELVWIPDVLLYSIANRPMFPNNKRRAVIASDGNVSIYSPQILTLNCQMKVENFPYDNQKCIIQFVPWTYTKAQVMVKADPPPKDVGQIYDGVNNDQEHPEWKFISFKVFEIISNVTLPNSGGQVVESINLSFEVEMSRRPTYYICVLALPTFVITSLCVLGIFAPFSSTGDRHEKVSLGLTTLLAIAVILNIVSDQMPKSTKLPRLGYYVLAELFVCMLTTIVAVMIMFLHQRALSKHWLPPFWLQRLLCCKLIMRKNLPRHSSPAICDHIAEKHSNGENTRLLKAFTDYERSLKAVNTWIELLQDEKYLVEQWNELLNAIDMLLLIGVQIFNIIMSAFLIL</sequence>
<dbReference type="Pfam" id="PF02932">
    <property type="entry name" value="Neur_chan_memb"/>
    <property type="match status" value="1"/>
</dbReference>
<dbReference type="Pfam" id="PF02931">
    <property type="entry name" value="Neur_chan_LBD"/>
    <property type="match status" value="1"/>
</dbReference>
<dbReference type="Gene3D" id="2.70.170.10">
    <property type="entry name" value="Neurotransmitter-gated ion-channel ligand-binding domain"/>
    <property type="match status" value="1"/>
</dbReference>
<dbReference type="AlphaFoldDB" id="A0A914WQQ8"/>
<keyword evidence="3 5" id="KW-1133">Transmembrane helix</keyword>
<evidence type="ECO:0000256" key="1">
    <source>
        <dbReference type="ARBA" id="ARBA00004141"/>
    </source>
</evidence>
<dbReference type="InterPro" id="IPR038050">
    <property type="entry name" value="Neuro_actylchol_rec"/>
</dbReference>
<accession>A0A914WQQ8</accession>
<feature type="transmembrane region" description="Helical" evidence="5">
    <location>
        <begin position="190"/>
        <end position="212"/>
    </location>
</feature>
<dbReference type="WBParaSite" id="PSAMB.scaffold4928size13128.g25547.t1">
    <property type="protein sequence ID" value="PSAMB.scaffold4928size13128.g25547.t1"/>
    <property type="gene ID" value="PSAMB.scaffold4928size13128.g25547"/>
</dbReference>
<dbReference type="Proteomes" id="UP000887566">
    <property type="component" value="Unplaced"/>
</dbReference>
<dbReference type="InterPro" id="IPR036719">
    <property type="entry name" value="Neuro-gated_channel_TM_sf"/>
</dbReference>
<feature type="transmembrane region" description="Helical" evidence="5">
    <location>
        <begin position="224"/>
        <end position="242"/>
    </location>
</feature>
<keyword evidence="8" id="KW-1185">Reference proteome</keyword>
<dbReference type="SUPFAM" id="SSF63712">
    <property type="entry name" value="Nicotinic receptor ligand binding domain-like"/>
    <property type="match status" value="1"/>
</dbReference>
<keyword evidence="5" id="KW-0406">Ion transport</keyword>
<dbReference type="SUPFAM" id="SSF90112">
    <property type="entry name" value="Neurotransmitter-gated ion-channel transmembrane pore"/>
    <property type="match status" value="1"/>
</dbReference>
<feature type="transmembrane region" description="Helical" evidence="5">
    <location>
        <begin position="365"/>
        <end position="389"/>
    </location>
</feature>
<dbReference type="InterPro" id="IPR018000">
    <property type="entry name" value="Neurotransmitter_ion_chnl_CS"/>
</dbReference>
<feature type="domain" description="Neurotransmitter-gated ion-channel ligand-binding" evidence="6">
    <location>
        <begin position="2"/>
        <end position="188"/>
    </location>
</feature>
<evidence type="ECO:0000259" key="7">
    <source>
        <dbReference type="Pfam" id="PF02932"/>
    </source>
</evidence>
<evidence type="ECO:0000256" key="4">
    <source>
        <dbReference type="ARBA" id="ARBA00023136"/>
    </source>
</evidence>
<comment type="subcellular location">
    <subcellularLocation>
        <location evidence="1">Membrane</location>
        <topology evidence="1">Multi-pass membrane protein</topology>
    </subcellularLocation>
</comment>
<dbReference type="GO" id="GO:0004888">
    <property type="term" value="F:transmembrane signaling receptor activity"/>
    <property type="evidence" value="ECO:0007669"/>
    <property type="project" value="InterPro"/>
</dbReference>
<keyword evidence="5" id="KW-0407">Ion channel</keyword>
<keyword evidence="4 5" id="KW-0472">Membrane</keyword>
<dbReference type="PRINTS" id="PR00252">
    <property type="entry name" value="NRIONCHANNEL"/>
</dbReference>
<proteinExistence type="inferred from homology"/>
<evidence type="ECO:0000259" key="6">
    <source>
        <dbReference type="Pfam" id="PF02931"/>
    </source>
</evidence>
<organism evidence="8 9">
    <name type="scientific">Plectus sambesii</name>
    <dbReference type="NCBI Taxonomy" id="2011161"/>
    <lineage>
        <taxon>Eukaryota</taxon>
        <taxon>Metazoa</taxon>
        <taxon>Ecdysozoa</taxon>
        <taxon>Nematoda</taxon>
        <taxon>Chromadorea</taxon>
        <taxon>Plectida</taxon>
        <taxon>Plectina</taxon>
        <taxon>Plectoidea</taxon>
        <taxon>Plectidae</taxon>
        <taxon>Plectus</taxon>
    </lineage>
</organism>
<dbReference type="PANTHER" id="PTHR18945">
    <property type="entry name" value="NEUROTRANSMITTER GATED ION CHANNEL"/>
    <property type="match status" value="1"/>
</dbReference>
<dbReference type="CDD" id="cd18989">
    <property type="entry name" value="LGIC_ECD_cation"/>
    <property type="match status" value="1"/>
</dbReference>
<evidence type="ECO:0000256" key="5">
    <source>
        <dbReference type="RuleBase" id="RU000687"/>
    </source>
</evidence>
<comment type="similarity">
    <text evidence="5">Belongs to the ligand-gated ion channel (TC 1.A.9) family.</text>
</comment>
<dbReference type="InterPro" id="IPR036734">
    <property type="entry name" value="Neur_chan_lig-bd_sf"/>
</dbReference>
<keyword evidence="5" id="KW-0813">Transport</keyword>
<evidence type="ECO:0000313" key="9">
    <source>
        <dbReference type="WBParaSite" id="PSAMB.scaffold4928size13128.g25547.t1"/>
    </source>
</evidence>
<dbReference type="InterPro" id="IPR006202">
    <property type="entry name" value="Neur_chan_lig-bd"/>
</dbReference>
<dbReference type="GO" id="GO:0016020">
    <property type="term" value="C:membrane"/>
    <property type="evidence" value="ECO:0007669"/>
    <property type="project" value="UniProtKB-SubCell"/>
</dbReference>
<evidence type="ECO:0000313" key="8">
    <source>
        <dbReference type="Proteomes" id="UP000887566"/>
    </source>
</evidence>
<dbReference type="GO" id="GO:0005230">
    <property type="term" value="F:extracellular ligand-gated monoatomic ion channel activity"/>
    <property type="evidence" value="ECO:0007669"/>
    <property type="project" value="InterPro"/>
</dbReference>
<dbReference type="InterPro" id="IPR006029">
    <property type="entry name" value="Neurotrans-gated_channel_TM"/>
</dbReference>
<feature type="transmembrane region" description="Helical" evidence="5">
    <location>
        <begin position="254"/>
        <end position="278"/>
    </location>
</feature>